<dbReference type="AlphaFoldDB" id="A0A251RIA7"/>
<dbReference type="EMBL" id="CM007651">
    <property type="protein sequence ID" value="ONI35761.1"/>
    <property type="molecule type" value="Genomic_DNA"/>
</dbReference>
<reference evidence="2 3" key="1">
    <citation type="journal article" date="2013" name="Nat. Genet.">
        <title>The high-quality draft genome of peach (Prunus persica) identifies unique patterns of genetic diversity, domestication and genome evolution.</title>
        <authorList>
            <consortium name="International Peach Genome Initiative"/>
            <person name="Verde I."/>
            <person name="Abbott A.G."/>
            <person name="Scalabrin S."/>
            <person name="Jung S."/>
            <person name="Shu S."/>
            <person name="Marroni F."/>
            <person name="Zhebentyayeva T."/>
            <person name="Dettori M.T."/>
            <person name="Grimwood J."/>
            <person name="Cattonaro F."/>
            <person name="Zuccolo A."/>
            <person name="Rossini L."/>
            <person name="Jenkins J."/>
            <person name="Vendramin E."/>
            <person name="Meisel L.A."/>
            <person name="Decroocq V."/>
            <person name="Sosinski B."/>
            <person name="Prochnik S."/>
            <person name="Mitros T."/>
            <person name="Policriti A."/>
            <person name="Cipriani G."/>
            <person name="Dondini L."/>
            <person name="Ficklin S."/>
            <person name="Goodstein D.M."/>
            <person name="Xuan P."/>
            <person name="Del Fabbro C."/>
            <person name="Aramini V."/>
            <person name="Copetti D."/>
            <person name="Gonzalez S."/>
            <person name="Horner D.S."/>
            <person name="Falchi R."/>
            <person name="Lucas S."/>
            <person name="Mica E."/>
            <person name="Maldonado J."/>
            <person name="Lazzari B."/>
            <person name="Bielenberg D."/>
            <person name="Pirona R."/>
            <person name="Miculan M."/>
            <person name="Barakat A."/>
            <person name="Testolin R."/>
            <person name="Stella A."/>
            <person name="Tartarini S."/>
            <person name="Tonutti P."/>
            <person name="Arus P."/>
            <person name="Orellana A."/>
            <person name="Wells C."/>
            <person name="Main D."/>
            <person name="Vizzotto G."/>
            <person name="Silva H."/>
            <person name="Salamini F."/>
            <person name="Schmutz J."/>
            <person name="Morgante M."/>
            <person name="Rokhsar D.S."/>
        </authorList>
    </citation>
    <scope>NUCLEOTIDE SEQUENCE [LARGE SCALE GENOMIC DNA]</scope>
    <source>
        <strain evidence="3">cv. Nemared</strain>
    </source>
</reference>
<protein>
    <submittedName>
        <fullName evidence="2">Uncharacterized protein</fullName>
    </submittedName>
</protein>
<keyword evidence="1" id="KW-1133">Transmembrane helix</keyword>
<name>A0A251RIA7_PRUPE</name>
<keyword evidence="1" id="KW-0812">Transmembrane</keyword>
<sequence>MNHSWTNQRRTQPLLQCWCWEGHCSSALSHSLVSINYGEPWELPAFNQYHQNQMTNYRSDFNFERKERRNLSYKHFSSRTFLQGDTFFLGIFRTLDLLSPLLVTLMVRFLYAKENL</sequence>
<accession>A0A251RIA7</accession>
<gene>
    <name evidence="2" type="ORF">PRUPE_1G553400</name>
</gene>
<proteinExistence type="predicted"/>
<evidence type="ECO:0000256" key="1">
    <source>
        <dbReference type="SAM" id="Phobius"/>
    </source>
</evidence>
<dbReference type="Gramene" id="ONI35761">
    <property type="protein sequence ID" value="ONI35761"/>
    <property type="gene ID" value="PRUPE_1G553400"/>
</dbReference>
<feature type="transmembrane region" description="Helical" evidence="1">
    <location>
        <begin position="87"/>
        <end position="111"/>
    </location>
</feature>
<evidence type="ECO:0000313" key="2">
    <source>
        <dbReference type="EMBL" id="ONI35761.1"/>
    </source>
</evidence>
<organism evidence="2 3">
    <name type="scientific">Prunus persica</name>
    <name type="common">Peach</name>
    <name type="synonym">Amygdalus persica</name>
    <dbReference type="NCBI Taxonomy" id="3760"/>
    <lineage>
        <taxon>Eukaryota</taxon>
        <taxon>Viridiplantae</taxon>
        <taxon>Streptophyta</taxon>
        <taxon>Embryophyta</taxon>
        <taxon>Tracheophyta</taxon>
        <taxon>Spermatophyta</taxon>
        <taxon>Magnoliopsida</taxon>
        <taxon>eudicotyledons</taxon>
        <taxon>Gunneridae</taxon>
        <taxon>Pentapetalae</taxon>
        <taxon>rosids</taxon>
        <taxon>fabids</taxon>
        <taxon>Rosales</taxon>
        <taxon>Rosaceae</taxon>
        <taxon>Amygdaloideae</taxon>
        <taxon>Amygdaleae</taxon>
        <taxon>Prunus</taxon>
    </lineage>
</organism>
<keyword evidence="1" id="KW-0472">Membrane</keyword>
<dbReference type="Proteomes" id="UP000006882">
    <property type="component" value="Chromosome G1"/>
</dbReference>
<keyword evidence="3" id="KW-1185">Reference proteome</keyword>
<evidence type="ECO:0000313" key="3">
    <source>
        <dbReference type="Proteomes" id="UP000006882"/>
    </source>
</evidence>